<dbReference type="SUPFAM" id="SSF48452">
    <property type="entry name" value="TPR-like"/>
    <property type="match status" value="1"/>
</dbReference>
<dbReference type="Pfam" id="PF07980">
    <property type="entry name" value="SusD_RagB"/>
    <property type="match status" value="1"/>
</dbReference>
<keyword evidence="3" id="KW-0732">Signal</keyword>
<dbReference type="Gene3D" id="1.25.40.390">
    <property type="match status" value="1"/>
</dbReference>
<reference evidence="8 9" key="1">
    <citation type="submission" date="2016-09" db="EMBL/GenBank/DDBJ databases">
        <authorList>
            <person name="Capua I."/>
            <person name="De Benedictis P."/>
            <person name="Joannis T."/>
            <person name="Lombin L.H."/>
            <person name="Cattoli G."/>
        </authorList>
    </citation>
    <scope>NUCLEOTIDE SEQUENCE [LARGE SCALE GENOMIC DNA]</scope>
    <source>
        <strain evidence="8 9">UB20</strain>
    </source>
</reference>
<evidence type="ECO:0000256" key="5">
    <source>
        <dbReference type="ARBA" id="ARBA00023237"/>
    </source>
</evidence>
<evidence type="ECO:0000313" key="9">
    <source>
        <dbReference type="Proteomes" id="UP000182057"/>
    </source>
</evidence>
<comment type="similarity">
    <text evidence="2">Belongs to the SusD family.</text>
</comment>
<evidence type="ECO:0000259" key="6">
    <source>
        <dbReference type="Pfam" id="PF07980"/>
    </source>
</evidence>
<evidence type="ECO:0000256" key="4">
    <source>
        <dbReference type="ARBA" id="ARBA00023136"/>
    </source>
</evidence>
<dbReference type="GO" id="GO:0009279">
    <property type="term" value="C:cell outer membrane"/>
    <property type="evidence" value="ECO:0007669"/>
    <property type="project" value="UniProtKB-SubCell"/>
</dbReference>
<evidence type="ECO:0000313" key="8">
    <source>
        <dbReference type="EMBL" id="SCQ18185.1"/>
    </source>
</evidence>
<organism evidence="8 9">
    <name type="scientific">Tannerella forsythia</name>
    <name type="common">Bacteroides forsythus</name>
    <dbReference type="NCBI Taxonomy" id="28112"/>
    <lineage>
        <taxon>Bacteria</taxon>
        <taxon>Pseudomonadati</taxon>
        <taxon>Bacteroidota</taxon>
        <taxon>Bacteroidia</taxon>
        <taxon>Bacteroidales</taxon>
        <taxon>Tannerellaceae</taxon>
        <taxon>Tannerella</taxon>
    </lineage>
</organism>
<accession>A0A1D3UDD8</accession>
<dbReference type="AlphaFoldDB" id="A0A1D3UDD8"/>
<dbReference type="InterPro" id="IPR033985">
    <property type="entry name" value="SusD-like_N"/>
</dbReference>
<evidence type="ECO:0000256" key="3">
    <source>
        <dbReference type="ARBA" id="ARBA00022729"/>
    </source>
</evidence>
<dbReference type="InterPro" id="IPR012944">
    <property type="entry name" value="SusD_RagB_dom"/>
</dbReference>
<comment type="subcellular location">
    <subcellularLocation>
        <location evidence="1">Cell outer membrane</location>
    </subcellularLocation>
</comment>
<name>A0A1D3UDD8_TANFO</name>
<protein>
    <submittedName>
        <fullName evidence="8">SusD family protein</fullName>
    </submittedName>
</protein>
<keyword evidence="5" id="KW-0998">Cell outer membrane</keyword>
<sequence>MIQIRYITFVLLLSGILTGCDDFLTVSSPDELTSESFWRNKSDAEAGLAAAYSKLEASTDTWEFPEVFFPVEAYREDIIKPGSDAYNYPNWIELANFNYTNGNSQFSAYWRDNYYGINYCNQVIENLPHIPADKITEADRAMIQNEAYFLRGYYHMKLLLNWEQIVIRDKYISSVAELDKPLSTRAEAWDFIIDNFKKATALPANRTSETVGRATQGAAYAYLGWVHLTRAYEETGRKDASLNAAVEALNRVTGYELVKELRTLFDGTNKNSKESLFEIQLTLSTANGARYRTQLHRFIGCSELQGWDEVLPTDLLIQAYQKEGKTATDGRYDGRLYETLFFKDEYFNDTAAKRVYDKTYDEWFQGADKPVFRKYMPADAAGLSAAYFAPNIVLMRYANVLLMKAEALNELGRTSEAIPLVNEVRKRAGMPAMKGATREAVRAQIEHERMLEFPLENMRFYDLRRWGKTKEVLHAAGRSNFDPSKHNFYPIPIQEINSNNAID</sequence>
<evidence type="ECO:0000259" key="7">
    <source>
        <dbReference type="Pfam" id="PF14322"/>
    </source>
</evidence>
<evidence type="ECO:0000256" key="1">
    <source>
        <dbReference type="ARBA" id="ARBA00004442"/>
    </source>
</evidence>
<dbReference type="EMBL" id="FMMM01000016">
    <property type="protein sequence ID" value="SCQ18185.1"/>
    <property type="molecule type" value="Genomic_DNA"/>
</dbReference>
<dbReference type="OrthoDB" id="617686at2"/>
<dbReference type="PROSITE" id="PS51257">
    <property type="entry name" value="PROKAR_LIPOPROTEIN"/>
    <property type="match status" value="1"/>
</dbReference>
<proteinExistence type="inferred from homology"/>
<dbReference type="RefSeq" id="WP_074449324.1">
    <property type="nucleotide sequence ID" value="NZ_FMMM01000016.1"/>
</dbReference>
<keyword evidence="4" id="KW-0472">Membrane</keyword>
<dbReference type="Proteomes" id="UP000182057">
    <property type="component" value="Unassembled WGS sequence"/>
</dbReference>
<feature type="domain" description="SusD-like N-terminal" evidence="7">
    <location>
        <begin position="23"/>
        <end position="227"/>
    </location>
</feature>
<evidence type="ECO:0000256" key="2">
    <source>
        <dbReference type="ARBA" id="ARBA00006275"/>
    </source>
</evidence>
<feature type="domain" description="RagB/SusD" evidence="6">
    <location>
        <begin position="273"/>
        <end position="500"/>
    </location>
</feature>
<dbReference type="InterPro" id="IPR011990">
    <property type="entry name" value="TPR-like_helical_dom_sf"/>
</dbReference>
<dbReference type="Pfam" id="PF14322">
    <property type="entry name" value="SusD-like_3"/>
    <property type="match status" value="1"/>
</dbReference>
<gene>
    <name evidence="8" type="ORF">TFUB20_00266</name>
</gene>